<dbReference type="GO" id="GO:0004674">
    <property type="term" value="F:protein serine/threonine kinase activity"/>
    <property type="evidence" value="ECO:0007669"/>
    <property type="project" value="UniProtKB-KW"/>
</dbReference>
<dbReference type="Gene3D" id="3.30.1010.10">
    <property type="entry name" value="Phosphatidylinositol 3-kinase Catalytic Subunit, Chain A, domain 4"/>
    <property type="match status" value="1"/>
</dbReference>
<dbReference type="PROSITE" id="PS50290">
    <property type="entry name" value="PI3_4_KINASE_3"/>
    <property type="match status" value="1"/>
</dbReference>
<evidence type="ECO:0000256" key="12">
    <source>
        <dbReference type="ARBA" id="ARBA00022853"/>
    </source>
</evidence>
<dbReference type="Pfam" id="PF00454">
    <property type="entry name" value="PI3_PI4_kinase"/>
    <property type="match status" value="1"/>
</dbReference>
<dbReference type="InterPro" id="IPR016024">
    <property type="entry name" value="ARM-type_fold"/>
</dbReference>
<evidence type="ECO:0000256" key="14">
    <source>
        <dbReference type="ARBA" id="ARBA00023242"/>
    </source>
</evidence>
<dbReference type="PROSITE" id="PS51189">
    <property type="entry name" value="FAT"/>
    <property type="match status" value="1"/>
</dbReference>
<evidence type="ECO:0000256" key="6">
    <source>
        <dbReference type="ARBA" id="ARBA00022527"/>
    </source>
</evidence>
<keyword evidence="9" id="KW-0227">DNA damage</keyword>
<keyword evidence="13" id="KW-0234">DNA repair</keyword>
<dbReference type="GO" id="GO:0005634">
    <property type="term" value="C:nucleus"/>
    <property type="evidence" value="ECO:0007669"/>
    <property type="project" value="UniProtKB-SubCell"/>
</dbReference>
<dbReference type="InterPro" id="IPR000403">
    <property type="entry name" value="PI3/4_kinase_cat_dom"/>
</dbReference>
<evidence type="ECO:0000256" key="18">
    <source>
        <dbReference type="ARBA" id="ARBA00030459"/>
    </source>
</evidence>
<dbReference type="Pfam" id="PF08064">
    <property type="entry name" value="UME"/>
    <property type="match status" value="1"/>
</dbReference>
<dbReference type="InterPro" id="IPR058681">
    <property type="entry name" value="HEAT_MEC1_N"/>
</dbReference>
<feature type="region of interest" description="Disordered" evidence="20">
    <location>
        <begin position="1"/>
        <end position="33"/>
    </location>
</feature>
<dbReference type="InterPro" id="IPR012993">
    <property type="entry name" value="UME"/>
</dbReference>
<keyword evidence="7" id="KW-0808">Transferase</keyword>
<sequence>MAPTSHGRAGPHGRESFTNGSLDSNNAPPPSTLAAQLVGNISTSARSSRPDETAELKKFFTIIEKVKDQPDLLASPEERINHNHMLIYVYARVVLEGLRWDDPFADRAQLSADALRALSFLKVTIKETPEVLLATSEPGSFLFRGNEPLWIWIFPKILKLLGAGPCADLTARIEIFFQELYLISCQVGLLWSFIPQFLAYLRLNFNATISYLTALKVPLTSRDVALQLRLPQDSFLETTVAADIQLLQQQCTYTIPLASHAIHHALGLLSVLSIPLRVWHPGYGMVSPFLELTPWLLDAYMILHETQHRWQNIFPGCSSRLMEHIVHLLGRFREVGNVDVSLKEKAYTLLVYLCVEALVSEPAVHVAEDNTGSSQRFFCLALVKLAEGCLSFNTVSRLVKSQLLLAVEKSNIHDDTSVVGTDIQKCFELLRQVASHPLPGSIESVVQLDQYHDEELRHAVKALHIETIDDFGMERQPKRRKVSQPRTMPDVVNHLWRLLGTEPKNNLTGLKDAMRSGFSHLAEPETSLVIQYLGHVCCAADDTLSMTADDDDEFPTFDCPSCRTSPSRHEPSLCLDAAAKKSAIEAFTYLLLLPSFMESRKPRVTAMVTLRRMAKHCANADFLDTEVSAAAQWCLSSLQSSVRELRIAAGRTLPIFLAQFSPPGTASDVIQRNRVNAVAILRSLSEQSQPHLTETCIMAWSHVARVVSDDQLEVVLVKLVEYLGHKSIIASAAAFSEIVKLARSRSLTPRQLLGPFWRYLAFSATKDMLHEPKLTRLLAEMLDMTVPQLLVYIQPHALPWLVLMKKRDVIEKIAEVRNETESWQPCLDIANLGRILALLLVQDSPDIQQHAMSLMRHVSPHFDGFELVELLRIEPLATALELLKAAGDVDEARKPHVGFKKCTIRNALYLMASMIITASGEPKQKKQHAAGVFLQQHALGLMAQLTEVINDTSLARSPIQERRRCIKAMEEMVRMGRHYVYIARPQISACILAAISHDELRSAAFSCWAAMLFYIEEEDAKVPVETTFYLISHYWAKFDDATQQLSRDLLQFLLDKQRDIIQLFISKLPSFSHIQSLADFEAQLSQLRSPVDSRTAFTLLAERICHDNAGVVLQALRELVSYLQRQQDYLQASAVSEQPDSVVPTLARALLDCAAKYNGFHGDISDLCTQCIGLVGCLDPNRVEAVRAEKHFVIKNNFEDSGETTEFVLFLLEHVLVKSFVSATDTKLQGFLSYAMQELLERCDITVAVTLGGLREAGPIYRKFVSLPDSTREVLAPFINSKYRIAPMAHQQVEYPIFRPGKAYGNWMRNLTLDCLRRPQVPFAELIFEPLGRLIRVKDLTIAEFLFPYILLHVIVGEVISEQDRAKVLCELLNVLQYELPSNATYTEREDKKLYCEAIFRFLDYAMRWVQLKRGQPNASPRDVAAVKKVSDILDSFPPELVSERAVDCQSYSRALFHLEQHIRQVDEDKTGLDDRERLLQRLQDIYTQIDEPDGLEGISAHLHVLDINQQVLSHRKAGRWAAAQTWYEIKLAEDPDNVDVQIDLLTCLKESGQHDVLLNYVEGIEKHTAVATINRIVPFAVEAAWATGRWQTMEKFTGKYQGDYTENFNVTIAKSLLYLQKRMTTRFMQEMKIMRDRVGSSMTHSATASLQACHEPMLRSHVLTDLELVAGMNSDGTQHPQEVLKSLTRRLEVMGSYVNDKQYVLGIRRAAMELMRPRFGDMDISALWLSSARLARKANAMHQSFNAVLHASQLGDDSATIENARLLWKEGHNRKAIQTLQGAIASKIFVNRSFSDNDLSERNIGSQQNLLTARAQLLLAKWLDNAGQTHAMALREQYRQVPTNHGTWEKGHYYLGRHHKKVLESERTLKPDDQSDEYLTGETAKLVVENYLRSLNYGTKYLYQTLPRILTLWLELGAQIDKAPEGKVSLSRELHHRRKTQLGLLHKYLHKHVQRLPAYIFYTTLPQLVARIAHPNAEVLVLLEEMIIRVVEAHPRQSIWSLFGIMTSRQATSERRARGQQILLKLRERAKKTDGSTWDINTLLRMGEKLATQLLLACNNGDFQSNRTTVASITRDLNFNHKCTPCPLVVPIEACLTATLPTLTDNLRKHKAFSRDVIQIHSFLDEVLVLGSLAKPRRLTARGTNGVNYMLLIKPKDDLRTDQRLMEFNSMINRSLKRDAESSRRQLYIRTYAVTPLNEECGIIEWVDGLKTLRDILLNFYRSRGITPNYGSLQQMMKDAVTSDKNTSIFSEDVLGMFPPVLPNWFISQFPNPSAWFGARLRYTRSCAVMSMVGTILGLGDRHGENVLLEEGNGGVFHVDFNCLFDKGLTFAQPERVPFRLTHNMVAAMGIYGYEGPFRKCSELTLSILRQQEETLMTILEAFIYDPTLDLQKDKRRKNEAVRLNPQSVVDSIKRKVRGLLPDESIPLGVEGQVDELIKQAVNPKNLSSMYIGWCPFL</sequence>
<evidence type="ECO:0000259" key="22">
    <source>
        <dbReference type="PROSITE" id="PS51189"/>
    </source>
</evidence>
<dbReference type="SMART" id="SM01343">
    <property type="entry name" value="FATC"/>
    <property type="match status" value="1"/>
</dbReference>
<evidence type="ECO:0000256" key="20">
    <source>
        <dbReference type="SAM" id="MobiDB-lite"/>
    </source>
</evidence>
<feature type="domain" description="PI3K/PI4K catalytic" evidence="21">
    <location>
        <begin position="2124"/>
        <end position="2430"/>
    </location>
</feature>
<evidence type="ECO:0000256" key="10">
    <source>
        <dbReference type="ARBA" id="ARBA00022777"/>
    </source>
</evidence>
<dbReference type="GO" id="GO:0006281">
    <property type="term" value="P:DNA repair"/>
    <property type="evidence" value="ECO:0007669"/>
    <property type="project" value="UniProtKB-KW"/>
</dbReference>
<dbReference type="GO" id="GO:0000077">
    <property type="term" value="P:DNA damage checkpoint signaling"/>
    <property type="evidence" value="ECO:0007669"/>
    <property type="project" value="TreeGrafter"/>
</dbReference>
<dbReference type="InterPro" id="IPR011009">
    <property type="entry name" value="Kinase-like_dom_sf"/>
</dbReference>
<evidence type="ECO:0000256" key="2">
    <source>
        <dbReference type="ARBA" id="ARBA00010769"/>
    </source>
</evidence>
<dbReference type="PANTHER" id="PTHR11139">
    <property type="entry name" value="ATAXIA TELANGIECTASIA MUTATED ATM -RELATED"/>
    <property type="match status" value="1"/>
</dbReference>
<dbReference type="Pfam" id="PF23593">
    <property type="entry name" value="HEAT_ATR"/>
    <property type="match status" value="1"/>
</dbReference>
<dbReference type="SMART" id="SM00146">
    <property type="entry name" value="PI3Kc"/>
    <property type="match status" value="1"/>
</dbReference>
<feature type="domain" description="FAT" evidence="22">
    <location>
        <begin position="1441"/>
        <end position="2009"/>
    </location>
</feature>
<dbReference type="InterPro" id="IPR003151">
    <property type="entry name" value="PIK-rel_kinase_FAT"/>
</dbReference>
<dbReference type="InterPro" id="IPR050517">
    <property type="entry name" value="DDR_Repair_Kinase"/>
</dbReference>
<protein>
    <recommendedName>
        <fullName evidence="5">Serine/threonine-protein kinase MEC1</fullName>
        <ecNumber evidence="4">2.7.11.1</ecNumber>
    </recommendedName>
    <alternativeName>
        <fullName evidence="19">ATR homolog</fullName>
    </alternativeName>
    <alternativeName>
        <fullName evidence="18">DNA-damage checkpoint kinase MEC1</fullName>
    </alternativeName>
    <alternativeName>
        <fullName evidence="17">Mitosis entry checkpoint protein 1</fullName>
    </alternativeName>
</protein>
<evidence type="ECO:0000256" key="17">
    <source>
        <dbReference type="ARBA" id="ARBA00029679"/>
    </source>
</evidence>
<dbReference type="SUPFAM" id="SSF48371">
    <property type="entry name" value="ARM repeat"/>
    <property type="match status" value="1"/>
</dbReference>
<dbReference type="SUPFAM" id="SSF56112">
    <property type="entry name" value="Protein kinase-like (PK-like)"/>
    <property type="match status" value="1"/>
</dbReference>
<evidence type="ECO:0000256" key="3">
    <source>
        <dbReference type="ARBA" id="ARBA00011370"/>
    </source>
</evidence>
<reference evidence="24" key="1">
    <citation type="submission" date="2023-10" db="EMBL/GenBank/DDBJ databases">
        <authorList>
            <person name="Hackl T."/>
        </authorList>
    </citation>
    <scope>NUCLEOTIDE SEQUENCE</scope>
</reference>
<evidence type="ECO:0000256" key="11">
    <source>
        <dbReference type="ARBA" id="ARBA00022840"/>
    </source>
</evidence>
<dbReference type="InterPro" id="IPR057564">
    <property type="entry name" value="HEAT_ATR"/>
</dbReference>
<evidence type="ECO:0000256" key="15">
    <source>
        <dbReference type="ARBA" id="ARBA00023254"/>
    </source>
</evidence>
<comment type="function">
    <text evidence="16">Serine/threonine protein kinase which activates checkpoint signaling upon genotoxic stresses such as ionizing radiation (IR), ultraviolet light (UV), or DNA replication stalling, thereby acting as a DNA damage sensor. Recognizes the substrate consensus sequence [ST]-Q. Phosphorylates histone H2A to form H2AS128ph (gamma-H2A) at sites of DNA damage, involved in the regulation of DNA damage response mechanism. Required for the control of telomere length and genome stability.</text>
</comment>
<proteinExistence type="inferred from homology"/>
<comment type="caution">
    <text evidence="24">The sequence shown here is derived from an EMBL/GenBank/DDBJ whole genome shotgun (WGS) entry which is preliminary data.</text>
</comment>
<dbReference type="FunFam" id="1.10.1070.11:FF:000031">
    <property type="entry name" value="Phosphatidyl inositol 3-kinase"/>
    <property type="match status" value="1"/>
</dbReference>
<dbReference type="EC" id="2.7.11.1" evidence="4"/>
<keyword evidence="10" id="KW-0418">Kinase</keyword>
<keyword evidence="11" id="KW-0067">ATP-binding</keyword>
<evidence type="ECO:0000259" key="23">
    <source>
        <dbReference type="PROSITE" id="PS51190"/>
    </source>
</evidence>
<organism evidence="24 25">
    <name type="scientific">Anthostomella pinea</name>
    <dbReference type="NCBI Taxonomy" id="933095"/>
    <lineage>
        <taxon>Eukaryota</taxon>
        <taxon>Fungi</taxon>
        <taxon>Dikarya</taxon>
        <taxon>Ascomycota</taxon>
        <taxon>Pezizomycotina</taxon>
        <taxon>Sordariomycetes</taxon>
        <taxon>Xylariomycetidae</taxon>
        <taxon>Xylariales</taxon>
        <taxon>Xylariaceae</taxon>
        <taxon>Anthostomella</taxon>
    </lineage>
</organism>
<dbReference type="CDD" id="cd00892">
    <property type="entry name" value="PIKKc_ATR"/>
    <property type="match status" value="1"/>
</dbReference>
<evidence type="ECO:0000256" key="9">
    <source>
        <dbReference type="ARBA" id="ARBA00022763"/>
    </source>
</evidence>
<evidence type="ECO:0000256" key="7">
    <source>
        <dbReference type="ARBA" id="ARBA00022679"/>
    </source>
</evidence>
<dbReference type="SMART" id="SM00802">
    <property type="entry name" value="UME"/>
    <property type="match status" value="1"/>
</dbReference>
<evidence type="ECO:0000256" key="1">
    <source>
        <dbReference type="ARBA" id="ARBA00004123"/>
    </source>
</evidence>
<keyword evidence="6" id="KW-0723">Serine/threonine-protein kinase</keyword>
<dbReference type="GO" id="GO:0005524">
    <property type="term" value="F:ATP binding"/>
    <property type="evidence" value="ECO:0007669"/>
    <property type="project" value="UniProtKB-KW"/>
</dbReference>
<dbReference type="InterPro" id="IPR014009">
    <property type="entry name" value="PIK_FAT"/>
</dbReference>
<dbReference type="Pfam" id="PF02259">
    <property type="entry name" value="FAT"/>
    <property type="match status" value="1"/>
</dbReference>
<dbReference type="Pfam" id="PF25385">
    <property type="entry name" value="HEAT_MEC1_N"/>
    <property type="match status" value="1"/>
</dbReference>
<dbReference type="PANTHER" id="PTHR11139:SF125">
    <property type="entry name" value="SERINE_THREONINE-PROTEIN KINASE MEC1"/>
    <property type="match status" value="1"/>
</dbReference>
<dbReference type="InterPro" id="IPR036940">
    <property type="entry name" value="PI3/4_kinase_cat_sf"/>
</dbReference>
<accession>A0AAI8YGZ6</accession>
<keyword evidence="8" id="KW-0547">Nucleotide-binding</keyword>
<dbReference type="GO" id="GO:0000723">
    <property type="term" value="P:telomere maintenance"/>
    <property type="evidence" value="ECO:0007669"/>
    <property type="project" value="TreeGrafter"/>
</dbReference>
<dbReference type="Gene3D" id="1.10.1070.11">
    <property type="entry name" value="Phosphatidylinositol 3-/4-kinase, catalytic domain"/>
    <property type="match status" value="1"/>
</dbReference>
<dbReference type="Proteomes" id="UP001295740">
    <property type="component" value="Unassembled WGS sequence"/>
</dbReference>
<evidence type="ECO:0000256" key="4">
    <source>
        <dbReference type="ARBA" id="ARBA00012513"/>
    </source>
</evidence>
<keyword evidence="15" id="KW-0469">Meiosis</keyword>
<dbReference type="InterPro" id="IPR003152">
    <property type="entry name" value="FATC_dom"/>
</dbReference>
<feature type="domain" description="FATC" evidence="23">
    <location>
        <begin position="2427"/>
        <end position="2459"/>
    </location>
</feature>
<evidence type="ECO:0000313" key="24">
    <source>
        <dbReference type="EMBL" id="CAJ2504500.1"/>
    </source>
</evidence>
<keyword evidence="25" id="KW-1185">Reference proteome</keyword>
<dbReference type="InterPro" id="IPR056802">
    <property type="entry name" value="ATR-like_M-HEAT"/>
</dbReference>
<dbReference type="PROSITE" id="PS51190">
    <property type="entry name" value="FATC"/>
    <property type="match status" value="1"/>
</dbReference>
<evidence type="ECO:0000256" key="19">
    <source>
        <dbReference type="ARBA" id="ARBA00033001"/>
    </source>
</evidence>
<dbReference type="EMBL" id="CAUWAG010000006">
    <property type="protein sequence ID" value="CAJ2504500.1"/>
    <property type="molecule type" value="Genomic_DNA"/>
</dbReference>
<dbReference type="Pfam" id="PF02260">
    <property type="entry name" value="FATC"/>
    <property type="match status" value="1"/>
</dbReference>
<keyword evidence="12" id="KW-0156">Chromatin regulator</keyword>
<evidence type="ECO:0000256" key="8">
    <source>
        <dbReference type="ARBA" id="ARBA00022741"/>
    </source>
</evidence>
<comment type="subcellular location">
    <subcellularLocation>
        <location evidence="1">Nucleus</location>
    </subcellularLocation>
</comment>
<keyword evidence="14" id="KW-0539">Nucleus</keyword>
<dbReference type="Pfam" id="PF25030">
    <property type="entry name" value="M-HEAT_ATR"/>
    <property type="match status" value="1"/>
</dbReference>
<gene>
    <name evidence="24" type="ORF">KHLLAP_LOCUS4968</name>
</gene>
<name>A0AAI8YGZ6_9PEZI</name>
<dbReference type="GO" id="GO:0005694">
    <property type="term" value="C:chromosome"/>
    <property type="evidence" value="ECO:0007669"/>
    <property type="project" value="TreeGrafter"/>
</dbReference>
<comment type="similarity">
    <text evidence="2">Belongs to the PI3/PI4-kinase family. ATM subfamily.</text>
</comment>
<evidence type="ECO:0000256" key="16">
    <source>
        <dbReference type="ARBA" id="ARBA00025079"/>
    </source>
</evidence>
<evidence type="ECO:0000256" key="5">
    <source>
        <dbReference type="ARBA" id="ARBA00021345"/>
    </source>
</evidence>
<feature type="compositionally biased region" description="Polar residues" evidence="20">
    <location>
        <begin position="16"/>
        <end position="26"/>
    </location>
</feature>
<comment type="subunit">
    <text evidence="3">Associates with DNA double-strand breaks.</text>
</comment>
<evidence type="ECO:0000259" key="21">
    <source>
        <dbReference type="PROSITE" id="PS50290"/>
    </source>
</evidence>
<evidence type="ECO:0000313" key="25">
    <source>
        <dbReference type="Proteomes" id="UP001295740"/>
    </source>
</evidence>
<evidence type="ECO:0000256" key="13">
    <source>
        <dbReference type="ARBA" id="ARBA00023204"/>
    </source>
</evidence>